<dbReference type="OrthoDB" id="408788at2759"/>
<comment type="caution">
    <text evidence="12">The sequence shown here is derived from an EMBL/GenBank/DDBJ whole genome shotgun (WGS) entry which is preliminary data.</text>
</comment>
<keyword evidence="8 10" id="KW-0539">Nucleus</keyword>
<feature type="domain" description="SAM-dependent methyltransferase TRM5/TYW2-type" evidence="11">
    <location>
        <begin position="160"/>
        <end position="474"/>
    </location>
</feature>
<accession>A0A9P7JJV7</accession>
<evidence type="ECO:0000313" key="13">
    <source>
        <dbReference type="Proteomes" id="UP000807769"/>
    </source>
</evidence>
<dbReference type="InterPro" id="IPR056743">
    <property type="entry name" value="TRM5-TYW2-like_MTfase"/>
</dbReference>
<evidence type="ECO:0000259" key="11">
    <source>
        <dbReference type="PROSITE" id="PS51684"/>
    </source>
</evidence>
<evidence type="ECO:0000256" key="3">
    <source>
        <dbReference type="ARBA" id="ARBA00022603"/>
    </source>
</evidence>
<dbReference type="InterPro" id="IPR056744">
    <property type="entry name" value="TRM5/TYW2-like_N"/>
</dbReference>
<dbReference type="Gene3D" id="3.30.300.110">
    <property type="entry name" value="Met-10+ protein-like domains"/>
    <property type="match status" value="1"/>
</dbReference>
<proteinExistence type="inferred from homology"/>
<evidence type="ECO:0000256" key="2">
    <source>
        <dbReference type="ARBA" id="ARBA00022490"/>
    </source>
</evidence>
<comment type="similarity">
    <text evidence="1">Belongs to the class I-like SAM-binding methyltransferase superfamily. TRM5/TYW2 family.</text>
</comment>
<evidence type="ECO:0000313" key="12">
    <source>
        <dbReference type="EMBL" id="KAG1826286.1"/>
    </source>
</evidence>
<evidence type="ECO:0000256" key="8">
    <source>
        <dbReference type="ARBA" id="ARBA00023242"/>
    </source>
</evidence>
<keyword evidence="7 10" id="KW-0496">Mitochondrion</keyword>
<evidence type="ECO:0000256" key="7">
    <source>
        <dbReference type="ARBA" id="ARBA00023128"/>
    </source>
</evidence>
<evidence type="ECO:0000256" key="9">
    <source>
        <dbReference type="ARBA" id="ARBA00047783"/>
    </source>
</evidence>
<dbReference type="GO" id="GO:0005634">
    <property type="term" value="C:nucleus"/>
    <property type="evidence" value="ECO:0007669"/>
    <property type="project" value="UniProtKB-SubCell"/>
</dbReference>
<comment type="subunit">
    <text evidence="10">Monomer.</text>
</comment>
<dbReference type="EMBL" id="JABBWG010000002">
    <property type="protein sequence ID" value="KAG1826286.1"/>
    <property type="molecule type" value="Genomic_DNA"/>
</dbReference>
<feature type="binding site" evidence="10">
    <location>
        <begin position="312"/>
        <end position="313"/>
    </location>
    <ligand>
        <name>S-adenosyl-L-methionine</name>
        <dbReference type="ChEBI" id="CHEBI:59789"/>
    </ligand>
</feature>
<reference evidence="12" key="1">
    <citation type="journal article" date="2020" name="New Phytol.">
        <title>Comparative genomics reveals dynamic genome evolution in host specialist ectomycorrhizal fungi.</title>
        <authorList>
            <person name="Lofgren L.A."/>
            <person name="Nguyen N.H."/>
            <person name="Vilgalys R."/>
            <person name="Ruytinx J."/>
            <person name="Liao H.L."/>
            <person name="Branco S."/>
            <person name="Kuo A."/>
            <person name="LaButti K."/>
            <person name="Lipzen A."/>
            <person name="Andreopoulos W."/>
            <person name="Pangilinan J."/>
            <person name="Riley R."/>
            <person name="Hundley H."/>
            <person name="Na H."/>
            <person name="Barry K."/>
            <person name="Grigoriev I.V."/>
            <person name="Stajich J.E."/>
            <person name="Kennedy P.G."/>
        </authorList>
    </citation>
    <scope>NUCLEOTIDE SEQUENCE</scope>
    <source>
        <strain evidence="12">MN1</strain>
    </source>
</reference>
<feature type="binding site" evidence="10">
    <location>
        <position position="246"/>
    </location>
    <ligand>
        <name>S-adenosyl-L-methionine</name>
        <dbReference type="ChEBI" id="CHEBI:59789"/>
    </ligand>
</feature>
<dbReference type="InterPro" id="IPR025792">
    <property type="entry name" value="tRNA_Gua_MeTrfase_euk"/>
</dbReference>
<dbReference type="PANTHER" id="PTHR23245:SF36">
    <property type="entry name" value="TRNA (GUANINE(37)-N1)-METHYLTRANSFERASE"/>
    <property type="match status" value="1"/>
</dbReference>
<dbReference type="Proteomes" id="UP000807769">
    <property type="component" value="Unassembled WGS sequence"/>
</dbReference>
<keyword evidence="6 10" id="KW-0819">tRNA processing</keyword>
<evidence type="ECO:0000256" key="5">
    <source>
        <dbReference type="ARBA" id="ARBA00022691"/>
    </source>
</evidence>
<dbReference type="Pfam" id="PF25133">
    <property type="entry name" value="TYW2_N_2"/>
    <property type="match status" value="1"/>
</dbReference>
<feature type="binding site" evidence="10">
    <location>
        <position position="382"/>
    </location>
    <ligand>
        <name>S-adenosyl-L-methionine</name>
        <dbReference type="ChEBI" id="CHEBI:59789"/>
    </ligand>
</feature>
<dbReference type="GO" id="GO:0002939">
    <property type="term" value="P:tRNA N1-guanine methylation"/>
    <property type="evidence" value="ECO:0007669"/>
    <property type="project" value="TreeGrafter"/>
</dbReference>
<dbReference type="FunFam" id="3.30.300.110:FF:000001">
    <property type="entry name" value="tRNA (guanine(37)-N1)-methyltransferase"/>
    <property type="match status" value="1"/>
</dbReference>
<evidence type="ECO:0000256" key="6">
    <source>
        <dbReference type="ARBA" id="ARBA00022694"/>
    </source>
</evidence>
<dbReference type="EC" id="2.1.1.228" evidence="10"/>
<evidence type="ECO:0000256" key="1">
    <source>
        <dbReference type="ARBA" id="ARBA00009775"/>
    </source>
</evidence>
<feature type="binding site" evidence="10">
    <location>
        <begin position="284"/>
        <end position="285"/>
    </location>
    <ligand>
        <name>S-adenosyl-L-methionine</name>
        <dbReference type="ChEBI" id="CHEBI:59789"/>
    </ligand>
</feature>
<keyword evidence="4 10" id="KW-0808">Transferase</keyword>
<dbReference type="Pfam" id="PF02475">
    <property type="entry name" value="TRM5-TYW2_MTfase"/>
    <property type="match status" value="1"/>
</dbReference>
<dbReference type="GO" id="GO:0005759">
    <property type="term" value="C:mitochondrial matrix"/>
    <property type="evidence" value="ECO:0007669"/>
    <property type="project" value="UniProtKB-SubCell"/>
</dbReference>
<dbReference type="PROSITE" id="PS51684">
    <property type="entry name" value="SAM_MT_TRM5_TYW2"/>
    <property type="match status" value="1"/>
</dbReference>
<keyword evidence="5 10" id="KW-0949">S-adenosyl-L-methionine</keyword>
<comment type="catalytic activity">
    <reaction evidence="9 10">
        <text>guanosine(37) in tRNA + S-adenosyl-L-methionine = N(1)-methylguanosine(37) in tRNA + S-adenosyl-L-homocysteine + H(+)</text>
        <dbReference type="Rhea" id="RHEA:36899"/>
        <dbReference type="Rhea" id="RHEA-COMP:10145"/>
        <dbReference type="Rhea" id="RHEA-COMP:10147"/>
        <dbReference type="ChEBI" id="CHEBI:15378"/>
        <dbReference type="ChEBI" id="CHEBI:57856"/>
        <dbReference type="ChEBI" id="CHEBI:59789"/>
        <dbReference type="ChEBI" id="CHEBI:73542"/>
        <dbReference type="ChEBI" id="CHEBI:74269"/>
        <dbReference type="EC" id="2.1.1.228"/>
    </reaction>
</comment>
<evidence type="ECO:0000256" key="10">
    <source>
        <dbReference type="HAMAP-Rule" id="MF_03152"/>
    </source>
</evidence>
<comment type="subcellular location">
    <subcellularLocation>
        <location evidence="10">Mitochondrion matrix</location>
    </subcellularLocation>
    <subcellularLocation>
        <location evidence="10">Nucleus</location>
    </subcellularLocation>
    <subcellularLocation>
        <location evidence="10">Cytoplasm</location>
    </subcellularLocation>
    <text evidence="10">Predominantly in the mitochondria and in the nucleus.</text>
</comment>
<dbReference type="AlphaFoldDB" id="A0A9P7JJV7"/>
<dbReference type="Gene3D" id="3.40.50.150">
    <property type="entry name" value="Vaccinia Virus protein VP39"/>
    <property type="match status" value="1"/>
</dbReference>
<keyword evidence="13" id="KW-1185">Reference proteome</keyword>
<protein>
    <recommendedName>
        <fullName evidence="10">tRNA (guanine(37)-N1)-methyltransferase</fullName>
        <ecNumber evidence="10">2.1.1.228</ecNumber>
    </recommendedName>
    <alternativeName>
        <fullName evidence="10">M1G-methyltransferase</fullName>
    </alternativeName>
    <alternativeName>
        <fullName evidence="10">tRNA [GM37] methyltransferase</fullName>
    </alternativeName>
    <alternativeName>
        <fullName evidence="10">tRNA methyltransferase 5</fullName>
    </alternativeName>
</protein>
<keyword evidence="2 10" id="KW-0963">Cytoplasm</keyword>
<comment type="similarity">
    <text evidence="10">Belongs to the TRM5 / TYW2 family.</text>
</comment>
<dbReference type="CDD" id="cd02440">
    <property type="entry name" value="AdoMet_MTases"/>
    <property type="match status" value="1"/>
</dbReference>
<dbReference type="SUPFAM" id="SSF53335">
    <property type="entry name" value="S-adenosyl-L-methionine-dependent methyltransferases"/>
    <property type="match status" value="1"/>
</dbReference>
<name>A0A9P7JJV7_9AGAM</name>
<dbReference type="InterPro" id="IPR030382">
    <property type="entry name" value="MeTrfase_TRM5/TYW2"/>
</dbReference>
<gene>
    <name evidence="10" type="primary">TRM5</name>
    <name evidence="12" type="ORF">BJ212DRAFT_1319242</name>
</gene>
<dbReference type="HAMAP" id="MF_03152">
    <property type="entry name" value="TRM5"/>
    <property type="match status" value="1"/>
</dbReference>
<dbReference type="PANTHER" id="PTHR23245">
    <property type="entry name" value="TRNA METHYLTRANSFERASE"/>
    <property type="match status" value="1"/>
</dbReference>
<dbReference type="GO" id="GO:0070901">
    <property type="term" value="P:mitochondrial tRNA methylation"/>
    <property type="evidence" value="ECO:0007669"/>
    <property type="project" value="TreeGrafter"/>
</dbReference>
<sequence length="480" mass="54159">MLGLQSCLSTLTSRKRLRLSFFSKIMARTLTLDVSPPAHRWMDTTLQRDAFKKTIPVLAARVPASKTGSLLKSDIMKKFLMDLPKVRSVLRDPHDDLERLVLLNVSEDAALSSEVRNYLQEQSATLVVHNLDLTYDYWTADEILHSILPEELCKGSPSGFAITGHLAHMNLNKEYLPYKHIIGEIKNPMIKTVVNKLDSIDTKYRFFKMELLAGEPNHVVEHHESNCRFTFDFTRVYWNSRLHTEHDRLVQLFQPTDVIADVFAGVGPFAIPAAKKGCAVFANDLNPESARYLSQNIVDNKVASLVRASCEDGRDFIKKVIGRARDNPFPAYTGPKLSKMQEKEKRRLQLAKSSLTAAPALIDQSTVSNQSPRQTVSHFVMNLPDSAIDFLDAFRGVLLESASERDLSGNNANMPMVHCHCFTRELQPDRAEADIIQRVESKLGHQLDTGVALHMVRSVAPNKDMYCISFRLPRDVAFAR</sequence>
<organism evidence="12 13">
    <name type="scientific">Suillus subaureus</name>
    <dbReference type="NCBI Taxonomy" id="48587"/>
    <lineage>
        <taxon>Eukaryota</taxon>
        <taxon>Fungi</taxon>
        <taxon>Dikarya</taxon>
        <taxon>Basidiomycota</taxon>
        <taxon>Agaricomycotina</taxon>
        <taxon>Agaricomycetes</taxon>
        <taxon>Agaricomycetidae</taxon>
        <taxon>Boletales</taxon>
        <taxon>Suillineae</taxon>
        <taxon>Suillaceae</taxon>
        <taxon>Suillus</taxon>
    </lineage>
</organism>
<evidence type="ECO:0000256" key="4">
    <source>
        <dbReference type="ARBA" id="ARBA00022679"/>
    </source>
</evidence>
<dbReference type="GO" id="GO:0052906">
    <property type="term" value="F:tRNA (guanine(37)-N1)-methyltransferase activity"/>
    <property type="evidence" value="ECO:0007669"/>
    <property type="project" value="UniProtKB-UniRule"/>
</dbReference>
<comment type="function">
    <text evidence="10">Specifically methylates the N1 position of guanosine-37 in various cytoplasmic and mitochondrial tRNAs. Methylation is not dependent on the nature of the nucleoside 5' of the target nucleoside. This is the first step in the biosynthesis of wybutosine (yW), a modified base adjacent to the anticodon of tRNAs and required for accurate decoding.</text>
</comment>
<dbReference type="InterPro" id="IPR029063">
    <property type="entry name" value="SAM-dependent_MTases_sf"/>
</dbReference>
<keyword evidence="3 10" id="KW-0489">Methyltransferase</keyword>